<dbReference type="Proteomes" id="UP001281410">
    <property type="component" value="Unassembled WGS sequence"/>
</dbReference>
<reference evidence="5" key="1">
    <citation type="journal article" date="2023" name="Plant J.">
        <title>Genome sequences and population genomics provide insights into the demographic history, inbreeding, and mutation load of two 'living fossil' tree species of Dipteronia.</title>
        <authorList>
            <person name="Feng Y."/>
            <person name="Comes H.P."/>
            <person name="Chen J."/>
            <person name="Zhu S."/>
            <person name="Lu R."/>
            <person name="Zhang X."/>
            <person name="Li P."/>
            <person name="Qiu J."/>
            <person name="Olsen K.M."/>
            <person name="Qiu Y."/>
        </authorList>
    </citation>
    <scope>NUCLEOTIDE SEQUENCE</scope>
    <source>
        <strain evidence="5">NBL</strain>
    </source>
</reference>
<dbReference type="Pfam" id="PF18052">
    <property type="entry name" value="Rx_N"/>
    <property type="match status" value="1"/>
</dbReference>
<evidence type="ECO:0000256" key="3">
    <source>
        <dbReference type="ARBA" id="ARBA00022821"/>
    </source>
</evidence>
<sequence>MAEFIVSLMIEKIAGQLMEEAISLSRISDQVQWIEEEFRRMQCSLKYADAEKDSDQRVRNWVAEIRDVAYDTEDVIDKFIFKNGSKKRAQEFGQAL</sequence>
<keyword evidence="3" id="KW-0611">Plant defense</keyword>
<dbReference type="PANTHER" id="PTHR19338:SF66">
    <property type="entry name" value="NB-ARC DOMAIN-CONTAINING PROTEIN"/>
    <property type="match status" value="1"/>
</dbReference>
<organism evidence="5 6">
    <name type="scientific">Dipteronia sinensis</name>
    <dbReference type="NCBI Taxonomy" id="43782"/>
    <lineage>
        <taxon>Eukaryota</taxon>
        <taxon>Viridiplantae</taxon>
        <taxon>Streptophyta</taxon>
        <taxon>Embryophyta</taxon>
        <taxon>Tracheophyta</taxon>
        <taxon>Spermatophyta</taxon>
        <taxon>Magnoliopsida</taxon>
        <taxon>eudicotyledons</taxon>
        <taxon>Gunneridae</taxon>
        <taxon>Pentapetalae</taxon>
        <taxon>rosids</taxon>
        <taxon>malvids</taxon>
        <taxon>Sapindales</taxon>
        <taxon>Sapindaceae</taxon>
        <taxon>Hippocastanoideae</taxon>
        <taxon>Acereae</taxon>
        <taxon>Dipteronia</taxon>
    </lineage>
</organism>
<dbReference type="GO" id="GO:0006952">
    <property type="term" value="P:defense response"/>
    <property type="evidence" value="ECO:0007669"/>
    <property type="project" value="UniProtKB-KW"/>
</dbReference>
<keyword evidence="1" id="KW-0677">Repeat</keyword>
<dbReference type="Gene3D" id="1.20.5.4130">
    <property type="match status" value="1"/>
</dbReference>
<comment type="caution">
    <text evidence="5">The sequence shown here is derived from an EMBL/GenBank/DDBJ whole genome shotgun (WGS) entry which is preliminary data.</text>
</comment>
<feature type="domain" description="Disease resistance N-terminal" evidence="4">
    <location>
        <begin position="5"/>
        <end position="89"/>
    </location>
</feature>
<keyword evidence="2" id="KW-0547">Nucleotide-binding</keyword>
<dbReference type="CDD" id="cd14798">
    <property type="entry name" value="RX-CC_like"/>
    <property type="match status" value="1"/>
</dbReference>
<evidence type="ECO:0000256" key="2">
    <source>
        <dbReference type="ARBA" id="ARBA00022741"/>
    </source>
</evidence>
<protein>
    <recommendedName>
        <fullName evidence="4">Disease resistance N-terminal domain-containing protein</fullName>
    </recommendedName>
</protein>
<evidence type="ECO:0000259" key="4">
    <source>
        <dbReference type="Pfam" id="PF18052"/>
    </source>
</evidence>
<evidence type="ECO:0000256" key="1">
    <source>
        <dbReference type="ARBA" id="ARBA00022737"/>
    </source>
</evidence>
<dbReference type="PANTHER" id="PTHR19338">
    <property type="entry name" value="TRANSLOCASE OF INNER MITOCHONDRIAL MEMBRANE 13 HOMOLOG"/>
    <property type="match status" value="1"/>
</dbReference>
<accession>A0AAE0AXG5</accession>
<gene>
    <name evidence="5" type="ORF">Dsin_005540</name>
</gene>
<dbReference type="GO" id="GO:0000166">
    <property type="term" value="F:nucleotide binding"/>
    <property type="evidence" value="ECO:0007669"/>
    <property type="project" value="UniProtKB-KW"/>
</dbReference>
<evidence type="ECO:0000313" key="5">
    <source>
        <dbReference type="EMBL" id="KAK3225678.1"/>
    </source>
</evidence>
<name>A0AAE0AXG5_9ROSI</name>
<dbReference type="InterPro" id="IPR041118">
    <property type="entry name" value="Rx_N"/>
</dbReference>
<proteinExistence type="predicted"/>
<dbReference type="InterPro" id="IPR038005">
    <property type="entry name" value="RX-like_CC"/>
</dbReference>
<dbReference type="EMBL" id="JANJYJ010000002">
    <property type="protein sequence ID" value="KAK3225678.1"/>
    <property type="molecule type" value="Genomic_DNA"/>
</dbReference>
<evidence type="ECO:0000313" key="6">
    <source>
        <dbReference type="Proteomes" id="UP001281410"/>
    </source>
</evidence>
<dbReference type="AlphaFoldDB" id="A0AAE0AXG5"/>
<keyword evidence="6" id="KW-1185">Reference proteome</keyword>